<name>A0ABV4B3P7_9BURK</name>
<keyword evidence="2" id="KW-0732">Signal</keyword>
<feature type="chain" id="PRO_5047144266" description="Lipoprotein" evidence="2">
    <location>
        <begin position="21"/>
        <end position="189"/>
    </location>
</feature>
<protein>
    <recommendedName>
        <fullName evidence="5">Lipoprotein</fullName>
    </recommendedName>
</protein>
<dbReference type="EMBL" id="JBGBDC010000003">
    <property type="protein sequence ID" value="MEY2251278.1"/>
    <property type="molecule type" value="Genomic_DNA"/>
</dbReference>
<gene>
    <name evidence="3" type="ORF">AB7A72_09690</name>
</gene>
<dbReference type="RefSeq" id="WP_369459772.1">
    <property type="nucleotide sequence ID" value="NZ_JBGBDC010000003.1"/>
</dbReference>
<evidence type="ECO:0000256" key="2">
    <source>
        <dbReference type="SAM" id="SignalP"/>
    </source>
</evidence>
<sequence length="189" mass="20408">MSAPSRTTLPVALTACTLLAGCLQQPPDDPPPPTPQAQEAAPAMAPAAAAGQPPTSAGNEDPALAAHMQTPEFRREYRTKQEQLQTEADVQEKAPWLGSTGLTEAQERSVPRYVRMELGQSLASADPVLAEDLQYIGHFAELDGTVYYWRIPDKAHAHGDTHAGPAYVYIRKDTAGVFYTDWGNRTPPG</sequence>
<organism evidence="3 4">
    <name type="scientific">Comamonas sediminis</name>
    <dbReference type="NCBI Taxonomy" id="1783360"/>
    <lineage>
        <taxon>Bacteria</taxon>
        <taxon>Pseudomonadati</taxon>
        <taxon>Pseudomonadota</taxon>
        <taxon>Betaproteobacteria</taxon>
        <taxon>Burkholderiales</taxon>
        <taxon>Comamonadaceae</taxon>
        <taxon>Comamonas</taxon>
    </lineage>
</organism>
<dbReference type="Proteomes" id="UP001562178">
    <property type="component" value="Unassembled WGS sequence"/>
</dbReference>
<evidence type="ECO:0000256" key="1">
    <source>
        <dbReference type="SAM" id="MobiDB-lite"/>
    </source>
</evidence>
<feature type="region of interest" description="Disordered" evidence="1">
    <location>
        <begin position="22"/>
        <end position="62"/>
    </location>
</feature>
<feature type="signal peptide" evidence="2">
    <location>
        <begin position="1"/>
        <end position="20"/>
    </location>
</feature>
<feature type="compositionally biased region" description="Low complexity" evidence="1">
    <location>
        <begin position="36"/>
        <end position="54"/>
    </location>
</feature>
<evidence type="ECO:0000313" key="4">
    <source>
        <dbReference type="Proteomes" id="UP001562178"/>
    </source>
</evidence>
<reference evidence="3 4" key="1">
    <citation type="journal article" date="2016" name="Int. J. Syst. Evol. Microbiol.">
        <title>Description of Comamonas sediminis sp. nov., isolated from lagoon sediments.</title>
        <authorList>
            <person name="Subhash Y."/>
            <person name="Bang J.J."/>
            <person name="You T.H."/>
            <person name="Lee S.S."/>
        </authorList>
    </citation>
    <scope>NUCLEOTIDE SEQUENCE [LARGE SCALE GENOMIC DNA]</scope>
    <source>
        <strain evidence="3 4">JCM 31169</strain>
    </source>
</reference>
<dbReference type="PROSITE" id="PS51257">
    <property type="entry name" value="PROKAR_LIPOPROTEIN"/>
    <property type="match status" value="1"/>
</dbReference>
<evidence type="ECO:0000313" key="3">
    <source>
        <dbReference type="EMBL" id="MEY2251278.1"/>
    </source>
</evidence>
<comment type="caution">
    <text evidence="3">The sequence shown here is derived from an EMBL/GenBank/DDBJ whole genome shotgun (WGS) entry which is preliminary data.</text>
</comment>
<accession>A0ABV4B3P7</accession>
<proteinExistence type="predicted"/>
<feature type="region of interest" description="Disordered" evidence="1">
    <location>
        <begin position="77"/>
        <end position="101"/>
    </location>
</feature>
<evidence type="ECO:0008006" key="5">
    <source>
        <dbReference type="Google" id="ProtNLM"/>
    </source>
</evidence>
<keyword evidence="4" id="KW-1185">Reference proteome</keyword>